<dbReference type="OrthoDB" id="498125at2759"/>
<evidence type="ECO:0000313" key="4">
    <source>
        <dbReference type="EMBL" id="KAF2635713.1"/>
    </source>
</evidence>
<dbReference type="Gene3D" id="3.40.50.720">
    <property type="entry name" value="NAD(P)-binding Rossmann-like Domain"/>
    <property type="match status" value="1"/>
</dbReference>
<sequence>MIKQSPPIDVSIPYDAAWVANKTVLITGGASGFGAGFVRHWAKNGATVIFGDVNTEKGDGLAREVRKETGNDRVHFIHCDVSDWQSQVNFFKEAVKLSPHGGIDTVVANAGVAHKDTLLSPGDLSAAEPAPPSLKTMDVNCTGVLYTVHLAYYWLPRNPGSEACSLDSDPVKQTRDRHLLLVGSLASLAPITFATQYCASKHAVLGLFRALRGATQLHGVRINLLCPYFMDTPIVPPETRLLIAGGSLGKVEDVVDAGTRFVADSRVLGRALVVGPKMSVKQSESGEWVVVDRGSEGSVEKALWEPCADDWFEQDPFNRTLIRALNAVQAARGWSGWAYDIVKTVMYALGLK</sequence>
<evidence type="ECO:0000313" key="5">
    <source>
        <dbReference type="Proteomes" id="UP000799753"/>
    </source>
</evidence>
<dbReference type="EMBL" id="MU006804">
    <property type="protein sequence ID" value="KAF2635713.1"/>
    <property type="molecule type" value="Genomic_DNA"/>
</dbReference>
<dbReference type="AlphaFoldDB" id="A0A6A6RL49"/>
<keyword evidence="3" id="KW-0560">Oxidoreductase</keyword>
<evidence type="ECO:0000256" key="3">
    <source>
        <dbReference type="ARBA" id="ARBA00023002"/>
    </source>
</evidence>
<keyword evidence="5" id="KW-1185">Reference proteome</keyword>
<organism evidence="4 5">
    <name type="scientific">Massarina eburnea CBS 473.64</name>
    <dbReference type="NCBI Taxonomy" id="1395130"/>
    <lineage>
        <taxon>Eukaryota</taxon>
        <taxon>Fungi</taxon>
        <taxon>Dikarya</taxon>
        <taxon>Ascomycota</taxon>
        <taxon>Pezizomycotina</taxon>
        <taxon>Dothideomycetes</taxon>
        <taxon>Pleosporomycetidae</taxon>
        <taxon>Pleosporales</taxon>
        <taxon>Massarineae</taxon>
        <taxon>Massarinaceae</taxon>
        <taxon>Massarina</taxon>
    </lineage>
</organism>
<proteinExistence type="inferred from homology"/>
<dbReference type="Pfam" id="PF00106">
    <property type="entry name" value="adh_short"/>
    <property type="match status" value="1"/>
</dbReference>
<evidence type="ECO:0000256" key="1">
    <source>
        <dbReference type="ARBA" id="ARBA00006484"/>
    </source>
</evidence>
<comment type="similarity">
    <text evidence="1">Belongs to the short-chain dehydrogenases/reductases (SDR) family.</text>
</comment>
<dbReference type="InterPro" id="IPR020904">
    <property type="entry name" value="Sc_DH/Rdtase_CS"/>
</dbReference>
<reference evidence="4" key="1">
    <citation type="journal article" date="2020" name="Stud. Mycol.">
        <title>101 Dothideomycetes genomes: a test case for predicting lifestyles and emergence of pathogens.</title>
        <authorList>
            <person name="Haridas S."/>
            <person name="Albert R."/>
            <person name="Binder M."/>
            <person name="Bloem J."/>
            <person name="Labutti K."/>
            <person name="Salamov A."/>
            <person name="Andreopoulos B."/>
            <person name="Baker S."/>
            <person name="Barry K."/>
            <person name="Bills G."/>
            <person name="Bluhm B."/>
            <person name="Cannon C."/>
            <person name="Castanera R."/>
            <person name="Culley D."/>
            <person name="Daum C."/>
            <person name="Ezra D."/>
            <person name="Gonzalez J."/>
            <person name="Henrissat B."/>
            <person name="Kuo A."/>
            <person name="Liang C."/>
            <person name="Lipzen A."/>
            <person name="Lutzoni F."/>
            <person name="Magnuson J."/>
            <person name="Mondo S."/>
            <person name="Nolan M."/>
            <person name="Ohm R."/>
            <person name="Pangilinan J."/>
            <person name="Park H.-J."/>
            <person name="Ramirez L."/>
            <person name="Alfaro M."/>
            <person name="Sun H."/>
            <person name="Tritt A."/>
            <person name="Yoshinaga Y."/>
            <person name="Zwiers L.-H."/>
            <person name="Turgeon B."/>
            <person name="Goodwin S."/>
            <person name="Spatafora J."/>
            <person name="Crous P."/>
            <person name="Grigoriev I."/>
        </authorList>
    </citation>
    <scope>NUCLEOTIDE SEQUENCE</scope>
    <source>
        <strain evidence="4">CBS 473.64</strain>
    </source>
</reference>
<protein>
    <submittedName>
        <fullName evidence="4">NAD(P)-binding protein</fullName>
    </submittedName>
</protein>
<keyword evidence="2" id="KW-0521">NADP</keyword>
<dbReference type="PANTHER" id="PTHR43180">
    <property type="entry name" value="3-OXOACYL-(ACYL-CARRIER-PROTEIN) REDUCTASE (AFU_ORTHOLOGUE AFUA_6G11210)"/>
    <property type="match status" value="1"/>
</dbReference>
<dbReference type="PRINTS" id="PR00081">
    <property type="entry name" value="GDHRDH"/>
</dbReference>
<accession>A0A6A6RL49</accession>
<dbReference type="PROSITE" id="PS00061">
    <property type="entry name" value="ADH_SHORT"/>
    <property type="match status" value="1"/>
</dbReference>
<dbReference type="GO" id="GO:0016491">
    <property type="term" value="F:oxidoreductase activity"/>
    <property type="evidence" value="ECO:0007669"/>
    <property type="project" value="UniProtKB-KW"/>
</dbReference>
<dbReference type="PANTHER" id="PTHR43180:SF16">
    <property type="entry name" value="BACILYSIN BIOSYNTHESIS OXIDOREDUCTASE BACC"/>
    <property type="match status" value="1"/>
</dbReference>
<gene>
    <name evidence="4" type="ORF">P280DRAFT_493532</name>
</gene>
<dbReference type="Proteomes" id="UP000799753">
    <property type="component" value="Unassembled WGS sequence"/>
</dbReference>
<evidence type="ECO:0000256" key="2">
    <source>
        <dbReference type="ARBA" id="ARBA00022857"/>
    </source>
</evidence>
<dbReference type="SUPFAM" id="SSF51735">
    <property type="entry name" value="NAD(P)-binding Rossmann-fold domains"/>
    <property type="match status" value="1"/>
</dbReference>
<dbReference type="InterPro" id="IPR036291">
    <property type="entry name" value="NAD(P)-bd_dom_sf"/>
</dbReference>
<name>A0A6A6RL49_9PLEO</name>
<dbReference type="InterPro" id="IPR002347">
    <property type="entry name" value="SDR_fam"/>
</dbReference>